<dbReference type="SUPFAM" id="SSF58069">
    <property type="entry name" value="Virus ectodomain"/>
    <property type="match status" value="1"/>
</dbReference>
<evidence type="ECO:0000256" key="1">
    <source>
        <dbReference type="ARBA" id="ARBA00023157"/>
    </source>
</evidence>
<evidence type="ECO:0000256" key="2">
    <source>
        <dbReference type="SAM" id="Phobius"/>
    </source>
</evidence>
<evidence type="ECO:0000313" key="4">
    <source>
        <dbReference type="Proteomes" id="UP000694569"/>
    </source>
</evidence>
<keyword evidence="2" id="KW-0812">Transmembrane</keyword>
<evidence type="ECO:0000313" key="3">
    <source>
        <dbReference type="Ensembl" id="ENSLLEP00000019851.1"/>
    </source>
</evidence>
<sequence>MAFAFAGGLISVGMITKICAIGFPLIVALHMLIECYTDCACIALNPSSCSNTTAATTHRNRRHSAYEVDNVFIQTLQAVHSESYMRNESCWICGYAPHSQQYGYPFIGITWTAQMLADMIKNNQTMLTDFRSAPEARAEMERTKVHLAYAITSGAFAFVNHDNRTNIPDVNATLVFDYNVPLWLPRMGDDPVCPHTDKEREQLANCVGIFCWYLITTLVQRCTPIEAVQMVLTQYIRTTYLESYVISPHIEPEENVNVTIIRWAKAASKYLLAPNITSLYLQHQKANPGLVLTLPEGVYYLCDKWAYKTIPVHLKTPCFIGQIMPAFTVSKTLPKTHIRIPKPRRKRALTVKSSTTEMFFLSLMPAFGVARLYVKLNLIATEVDAAFNATRGAIQLISSEQEQIRLVTLQNRMALDYLLAAEGGVCARIGSSCCSWIPDNSGAIHHELDTLEEVQSHIREKAQGLFDGWDWSLGIGSWLGSMGKSILAGLLVVLVMIFSVYLIYKLIGCLFDRCTQQQNGKGELIRFI</sequence>
<name>A0A8C5N0P5_9ANUR</name>
<dbReference type="PANTHER" id="PTHR10424">
    <property type="entry name" value="VIRAL ENVELOPE PROTEIN"/>
    <property type="match status" value="1"/>
</dbReference>
<dbReference type="InterPro" id="IPR018154">
    <property type="entry name" value="TLV/ENV_coat_polyprotein"/>
</dbReference>
<reference evidence="3" key="1">
    <citation type="submission" date="2025-08" db="UniProtKB">
        <authorList>
            <consortium name="Ensembl"/>
        </authorList>
    </citation>
    <scope>IDENTIFICATION</scope>
</reference>
<keyword evidence="1" id="KW-1015">Disulfide bond</keyword>
<keyword evidence="2" id="KW-1133">Transmembrane helix</keyword>
<protein>
    <submittedName>
        <fullName evidence="3">Uncharacterized protein</fullName>
    </submittedName>
</protein>
<dbReference type="OrthoDB" id="8949317at2759"/>
<keyword evidence="2" id="KW-0472">Membrane</keyword>
<dbReference type="Proteomes" id="UP000694569">
    <property type="component" value="Unplaced"/>
</dbReference>
<proteinExistence type="predicted"/>
<dbReference type="GeneTree" id="ENSGT01010000228651"/>
<accession>A0A8C5N0P5</accession>
<dbReference type="AlphaFoldDB" id="A0A8C5N0P5"/>
<dbReference type="Ensembl" id="ENSLLET00000020635.1">
    <property type="protein sequence ID" value="ENSLLEP00000019851.1"/>
    <property type="gene ID" value="ENSLLEG00000012595.1"/>
</dbReference>
<keyword evidence="4" id="KW-1185">Reference proteome</keyword>
<feature type="transmembrane region" description="Helical" evidence="2">
    <location>
        <begin position="486"/>
        <end position="504"/>
    </location>
</feature>
<dbReference type="Gene3D" id="1.10.287.210">
    <property type="match status" value="1"/>
</dbReference>
<dbReference type="Pfam" id="PF00429">
    <property type="entry name" value="TLV_coat"/>
    <property type="match status" value="1"/>
</dbReference>
<reference evidence="3" key="2">
    <citation type="submission" date="2025-09" db="UniProtKB">
        <authorList>
            <consortium name="Ensembl"/>
        </authorList>
    </citation>
    <scope>IDENTIFICATION</scope>
</reference>
<organism evidence="3 4">
    <name type="scientific">Leptobrachium leishanense</name>
    <name type="common">Leishan spiny toad</name>
    <dbReference type="NCBI Taxonomy" id="445787"/>
    <lineage>
        <taxon>Eukaryota</taxon>
        <taxon>Metazoa</taxon>
        <taxon>Chordata</taxon>
        <taxon>Craniata</taxon>
        <taxon>Vertebrata</taxon>
        <taxon>Euteleostomi</taxon>
        <taxon>Amphibia</taxon>
        <taxon>Batrachia</taxon>
        <taxon>Anura</taxon>
        <taxon>Pelobatoidea</taxon>
        <taxon>Megophryidae</taxon>
        <taxon>Leptobrachium</taxon>
    </lineage>
</organism>
<dbReference type="PANTHER" id="PTHR10424:SF73">
    <property type="entry name" value="ENDOGENOUS RETROVIRUS GROUP FC1 ENV POLYPROTEIN-RELATED"/>
    <property type="match status" value="1"/>
</dbReference>